<dbReference type="AlphaFoldDB" id="A0ABD0JES5"/>
<feature type="region of interest" description="Disordered" evidence="1">
    <location>
        <begin position="51"/>
        <end position="79"/>
    </location>
</feature>
<evidence type="ECO:0000256" key="1">
    <source>
        <dbReference type="SAM" id="MobiDB-lite"/>
    </source>
</evidence>
<proteinExistence type="predicted"/>
<feature type="compositionally biased region" description="Polar residues" evidence="1">
    <location>
        <begin position="70"/>
        <end position="79"/>
    </location>
</feature>
<evidence type="ECO:0008006" key="4">
    <source>
        <dbReference type="Google" id="ProtNLM"/>
    </source>
</evidence>
<name>A0ABD0JES5_9CAEN</name>
<accession>A0ABD0JES5</accession>
<comment type="caution">
    <text evidence="2">The sequence shown here is derived from an EMBL/GenBank/DDBJ whole genome shotgun (WGS) entry which is preliminary data.</text>
</comment>
<sequence length="79" mass="8790">MQASRIFALLHVSCLRQGQFTSHAAETLTPPRVHGKNGGEVPLRANMICSTDSQSREQRNIRRRGGGGRWTSNFTVTHD</sequence>
<evidence type="ECO:0000313" key="3">
    <source>
        <dbReference type="Proteomes" id="UP001519460"/>
    </source>
</evidence>
<protein>
    <recommendedName>
        <fullName evidence="4">Secreted protein</fullName>
    </recommendedName>
</protein>
<dbReference type="Proteomes" id="UP001519460">
    <property type="component" value="Unassembled WGS sequence"/>
</dbReference>
<evidence type="ECO:0000313" key="2">
    <source>
        <dbReference type="EMBL" id="KAK7473338.1"/>
    </source>
</evidence>
<dbReference type="EMBL" id="JACVVK020000473">
    <property type="protein sequence ID" value="KAK7473338.1"/>
    <property type="molecule type" value="Genomic_DNA"/>
</dbReference>
<reference evidence="2 3" key="1">
    <citation type="journal article" date="2023" name="Sci. Data">
        <title>Genome assembly of the Korean intertidal mud-creeper Batillaria attramentaria.</title>
        <authorList>
            <person name="Patra A.K."/>
            <person name="Ho P.T."/>
            <person name="Jun S."/>
            <person name="Lee S.J."/>
            <person name="Kim Y."/>
            <person name="Won Y.J."/>
        </authorList>
    </citation>
    <scope>NUCLEOTIDE SEQUENCE [LARGE SCALE GENOMIC DNA]</scope>
    <source>
        <strain evidence="2">Wonlab-2016</strain>
    </source>
</reference>
<keyword evidence="3" id="KW-1185">Reference proteome</keyword>
<gene>
    <name evidence="2" type="ORF">BaRGS_00035386</name>
</gene>
<organism evidence="2 3">
    <name type="scientific">Batillaria attramentaria</name>
    <dbReference type="NCBI Taxonomy" id="370345"/>
    <lineage>
        <taxon>Eukaryota</taxon>
        <taxon>Metazoa</taxon>
        <taxon>Spiralia</taxon>
        <taxon>Lophotrochozoa</taxon>
        <taxon>Mollusca</taxon>
        <taxon>Gastropoda</taxon>
        <taxon>Caenogastropoda</taxon>
        <taxon>Sorbeoconcha</taxon>
        <taxon>Cerithioidea</taxon>
        <taxon>Batillariidae</taxon>
        <taxon>Batillaria</taxon>
    </lineage>
</organism>